<dbReference type="Proteomes" id="UP000054279">
    <property type="component" value="Unassembled WGS sequence"/>
</dbReference>
<comment type="subcellular location">
    <subcellularLocation>
        <location evidence="1 7">Secreted</location>
        <location evidence="1 7">Cell wall</location>
    </subcellularLocation>
</comment>
<comment type="similarity">
    <text evidence="2 7">Belongs to the fungal hydrophobin family.</text>
</comment>
<evidence type="ECO:0000313" key="8">
    <source>
        <dbReference type="EMBL" id="KIJ46086.1"/>
    </source>
</evidence>
<dbReference type="CDD" id="cd23507">
    <property type="entry name" value="hydrophobin_I"/>
    <property type="match status" value="1"/>
</dbReference>
<dbReference type="GO" id="GO:0009277">
    <property type="term" value="C:fungal-type cell wall"/>
    <property type="evidence" value="ECO:0007669"/>
    <property type="project" value="InterPro"/>
</dbReference>
<keyword evidence="3 7" id="KW-0134">Cell wall</keyword>
<keyword evidence="9" id="KW-1185">Reference proteome</keyword>
<dbReference type="AlphaFoldDB" id="A0A0C9W458"/>
<dbReference type="SMART" id="SM00075">
    <property type="entry name" value="HYDRO"/>
    <property type="match status" value="1"/>
</dbReference>
<proteinExistence type="inferred from homology"/>
<name>A0A0C9W458_SPHS4</name>
<keyword evidence="6 7" id="KW-1015">Disulfide bond</keyword>
<evidence type="ECO:0000256" key="3">
    <source>
        <dbReference type="ARBA" id="ARBA00022512"/>
    </source>
</evidence>
<dbReference type="PROSITE" id="PS00956">
    <property type="entry name" value="HYDROPHOBIN"/>
    <property type="match status" value="1"/>
</dbReference>
<evidence type="ECO:0000256" key="6">
    <source>
        <dbReference type="ARBA" id="ARBA00023157"/>
    </source>
</evidence>
<reference evidence="8 9" key="1">
    <citation type="submission" date="2014-06" db="EMBL/GenBank/DDBJ databases">
        <title>Evolutionary Origins and Diversification of the Mycorrhizal Mutualists.</title>
        <authorList>
            <consortium name="DOE Joint Genome Institute"/>
            <consortium name="Mycorrhizal Genomics Consortium"/>
            <person name="Kohler A."/>
            <person name="Kuo A."/>
            <person name="Nagy L.G."/>
            <person name="Floudas D."/>
            <person name="Copeland A."/>
            <person name="Barry K.W."/>
            <person name="Cichocki N."/>
            <person name="Veneault-Fourrey C."/>
            <person name="LaButti K."/>
            <person name="Lindquist E.A."/>
            <person name="Lipzen A."/>
            <person name="Lundell T."/>
            <person name="Morin E."/>
            <person name="Murat C."/>
            <person name="Riley R."/>
            <person name="Ohm R."/>
            <person name="Sun H."/>
            <person name="Tunlid A."/>
            <person name="Henrissat B."/>
            <person name="Grigoriev I.V."/>
            <person name="Hibbett D.S."/>
            <person name="Martin F."/>
        </authorList>
    </citation>
    <scope>NUCLEOTIDE SEQUENCE [LARGE SCALE GENOMIC DNA]</scope>
    <source>
        <strain evidence="8 9">SS14</strain>
    </source>
</reference>
<evidence type="ECO:0000256" key="7">
    <source>
        <dbReference type="RuleBase" id="RU365009"/>
    </source>
</evidence>
<dbReference type="InterPro" id="IPR001338">
    <property type="entry name" value="Class_I_Hydrophobin"/>
</dbReference>
<feature type="non-terminal residue" evidence="8">
    <location>
        <position position="1"/>
    </location>
</feature>
<keyword evidence="5 7" id="KW-0732">Signal</keyword>
<dbReference type="InterPro" id="IPR019778">
    <property type="entry name" value="Class_I_Hydrophobin_CS"/>
</dbReference>
<evidence type="ECO:0000313" key="9">
    <source>
        <dbReference type="Proteomes" id="UP000054279"/>
    </source>
</evidence>
<organism evidence="8 9">
    <name type="scientific">Sphaerobolus stellatus (strain SS14)</name>
    <dbReference type="NCBI Taxonomy" id="990650"/>
    <lineage>
        <taxon>Eukaryota</taxon>
        <taxon>Fungi</taxon>
        <taxon>Dikarya</taxon>
        <taxon>Basidiomycota</taxon>
        <taxon>Agaricomycotina</taxon>
        <taxon>Agaricomycetes</taxon>
        <taxon>Phallomycetidae</taxon>
        <taxon>Geastrales</taxon>
        <taxon>Sphaerobolaceae</taxon>
        <taxon>Sphaerobolus</taxon>
    </lineage>
</organism>
<evidence type="ECO:0000256" key="4">
    <source>
        <dbReference type="ARBA" id="ARBA00022525"/>
    </source>
</evidence>
<keyword evidence="4 7" id="KW-0964">Secreted</keyword>
<dbReference type="Pfam" id="PF01185">
    <property type="entry name" value="Hydrophobin"/>
    <property type="match status" value="1"/>
</dbReference>
<dbReference type="EMBL" id="KN837109">
    <property type="protein sequence ID" value="KIJ46086.1"/>
    <property type="molecule type" value="Genomic_DNA"/>
</dbReference>
<evidence type="ECO:0000256" key="2">
    <source>
        <dbReference type="ARBA" id="ARBA00010446"/>
    </source>
</evidence>
<sequence length="82" mass="8109">SQCKTGDAQCCKSTSLATNPVTALLLGLLGIVVDGAGILVGITCTPINLLAIGGATCSQQPVCCTNNSFNGVVNIGCTPISL</sequence>
<evidence type="ECO:0000256" key="1">
    <source>
        <dbReference type="ARBA" id="ARBA00004191"/>
    </source>
</evidence>
<dbReference type="GO" id="GO:0005199">
    <property type="term" value="F:structural constituent of cell wall"/>
    <property type="evidence" value="ECO:0007669"/>
    <property type="project" value="InterPro"/>
</dbReference>
<evidence type="ECO:0000256" key="5">
    <source>
        <dbReference type="ARBA" id="ARBA00022729"/>
    </source>
</evidence>
<protein>
    <recommendedName>
        <fullName evidence="7">Hydrophobin</fullName>
    </recommendedName>
</protein>
<dbReference type="HOGENOM" id="CLU_105134_2_2_1"/>
<dbReference type="OrthoDB" id="4225815at2759"/>
<gene>
    <name evidence="8" type="ORF">M422DRAFT_165705</name>
</gene>
<accession>A0A0C9W458</accession>